<comment type="subcellular location">
    <subcellularLocation>
        <location evidence="1 5">Cell membrane</location>
        <topology evidence="1 5">Multi-pass membrane protein</topology>
    </subcellularLocation>
</comment>
<dbReference type="PANTHER" id="PTHR43376:SF1">
    <property type="entry name" value="OLIGOPEPTIDE TRANSPORT SYSTEM PERMEASE PROTEIN"/>
    <property type="match status" value="1"/>
</dbReference>
<evidence type="ECO:0000256" key="1">
    <source>
        <dbReference type="ARBA" id="ARBA00004651"/>
    </source>
</evidence>
<dbReference type="PANTHER" id="PTHR43376">
    <property type="entry name" value="OLIGOPEPTIDE TRANSPORT SYSTEM PERMEASE PROTEIN"/>
    <property type="match status" value="1"/>
</dbReference>
<keyword evidence="5" id="KW-0813">Transport</keyword>
<dbReference type="Gene3D" id="1.10.3720.10">
    <property type="entry name" value="MetI-like"/>
    <property type="match status" value="1"/>
</dbReference>
<keyword evidence="3 5" id="KW-1133">Transmembrane helix</keyword>
<feature type="transmembrane region" description="Helical" evidence="5">
    <location>
        <begin position="76"/>
        <end position="100"/>
    </location>
</feature>
<organism evidence="7 8">
    <name type="scientific">Tritonibacter mobilis F1926</name>
    <dbReference type="NCBI Taxonomy" id="1265309"/>
    <lineage>
        <taxon>Bacteria</taxon>
        <taxon>Pseudomonadati</taxon>
        <taxon>Pseudomonadota</taxon>
        <taxon>Alphaproteobacteria</taxon>
        <taxon>Rhodobacterales</taxon>
        <taxon>Paracoccaceae</taxon>
        <taxon>Tritonibacter</taxon>
    </lineage>
</organism>
<evidence type="ECO:0000256" key="5">
    <source>
        <dbReference type="RuleBase" id="RU363032"/>
    </source>
</evidence>
<keyword evidence="2 5" id="KW-0812">Transmembrane</keyword>
<dbReference type="PROSITE" id="PS50928">
    <property type="entry name" value="ABC_TM1"/>
    <property type="match status" value="1"/>
</dbReference>
<proteinExistence type="inferred from homology"/>
<dbReference type="InterPro" id="IPR035906">
    <property type="entry name" value="MetI-like_sf"/>
</dbReference>
<dbReference type="KEGG" id="rmb:K529_021890"/>
<sequence length="299" mass="32515">MSVLPRLLPGDALDVLMDSDVQRDLQESERSALRDQLGLGGTLIEQVGRDLMRLLRGDFGYSHLHGAPVSRLLADALPWTALLIALATPIFLGVGVIFGIEAGRRPGARLDRIITTAMSLLASVPPFVTAMALLLCFAILWPILPTGGAEPLFPAEAPWPHAREVARHALLPACALALHEVVRYFFVVRGEAAGLSRRAFVINARSRGISGWRERRDYYGRNLLPVICARLSQSVATLFTASLFVEVIFSYPGVGSLTYQAVLDRDYALLQGAIAVLAALVLSLNWVFDALTDILAHRG</sequence>
<protein>
    <submittedName>
        <fullName evidence="7">ABC transporter permease</fullName>
    </submittedName>
</protein>
<dbReference type="Proteomes" id="UP000013243">
    <property type="component" value="Plasmid unnamed2"/>
</dbReference>
<feature type="transmembrane region" description="Helical" evidence="5">
    <location>
        <begin position="223"/>
        <end position="249"/>
    </location>
</feature>
<geneLocation type="plasmid" evidence="7 8">
    <name>unnamed2</name>
</geneLocation>
<feature type="transmembrane region" description="Helical" evidence="5">
    <location>
        <begin position="120"/>
        <end position="144"/>
    </location>
</feature>
<evidence type="ECO:0000259" key="6">
    <source>
        <dbReference type="PROSITE" id="PS50928"/>
    </source>
</evidence>
<reference evidence="7 8" key="1">
    <citation type="journal article" date="2016" name="ISME J.">
        <title>Global occurrence and heterogeneity of the Roseobacter-clade species Ruegeria mobilis.</title>
        <authorList>
            <person name="Sonnenschein E."/>
            <person name="Gram L."/>
        </authorList>
    </citation>
    <scope>NUCLEOTIDE SEQUENCE [LARGE SCALE GENOMIC DNA]</scope>
    <source>
        <strain evidence="7 8">F1926</strain>
        <plasmid evidence="7 8">unnamed2</plasmid>
    </source>
</reference>
<dbReference type="GO" id="GO:0005886">
    <property type="term" value="C:plasma membrane"/>
    <property type="evidence" value="ECO:0007669"/>
    <property type="project" value="UniProtKB-SubCell"/>
</dbReference>
<evidence type="ECO:0000256" key="4">
    <source>
        <dbReference type="ARBA" id="ARBA00023136"/>
    </source>
</evidence>
<dbReference type="AlphaFoldDB" id="A0A1B1AA38"/>
<dbReference type="InterPro" id="IPR000515">
    <property type="entry name" value="MetI-like"/>
</dbReference>
<dbReference type="CDD" id="cd06261">
    <property type="entry name" value="TM_PBP2"/>
    <property type="match status" value="1"/>
</dbReference>
<dbReference type="GO" id="GO:0055085">
    <property type="term" value="P:transmembrane transport"/>
    <property type="evidence" value="ECO:0007669"/>
    <property type="project" value="InterPro"/>
</dbReference>
<evidence type="ECO:0000256" key="2">
    <source>
        <dbReference type="ARBA" id="ARBA00022692"/>
    </source>
</evidence>
<comment type="similarity">
    <text evidence="5">Belongs to the binding-protein-dependent transport system permease family.</text>
</comment>
<dbReference type="SUPFAM" id="SSF161098">
    <property type="entry name" value="MetI-like"/>
    <property type="match status" value="1"/>
</dbReference>
<evidence type="ECO:0000313" key="8">
    <source>
        <dbReference type="Proteomes" id="UP000013243"/>
    </source>
</evidence>
<feature type="domain" description="ABC transmembrane type-1" evidence="6">
    <location>
        <begin position="77"/>
        <end position="288"/>
    </location>
</feature>
<dbReference type="Pfam" id="PF00528">
    <property type="entry name" value="BPD_transp_1"/>
    <property type="match status" value="1"/>
</dbReference>
<name>A0A1B1AA38_9RHOB</name>
<accession>A0A1B1AA38</accession>
<evidence type="ECO:0000256" key="3">
    <source>
        <dbReference type="ARBA" id="ARBA00022989"/>
    </source>
</evidence>
<feature type="transmembrane region" description="Helical" evidence="5">
    <location>
        <begin position="169"/>
        <end position="188"/>
    </location>
</feature>
<keyword evidence="7" id="KW-0614">Plasmid</keyword>
<dbReference type="EMBL" id="CP015232">
    <property type="protein sequence ID" value="ANP43410.1"/>
    <property type="molecule type" value="Genomic_DNA"/>
</dbReference>
<evidence type="ECO:0000313" key="7">
    <source>
        <dbReference type="EMBL" id="ANP43410.1"/>
    </source>
</evidence>
<gene>
    <name evidence="7" type="ORF">K529_021890</name>
</gene>
<keyword evidence="4 5" id="KW-0472">Membrane</keyword>
<feature type="transmembrane region" description="Helical" evidence="5">
    <location>
        <begin position="269"/>
        <end position="288"/>
    </location>
</feature>